<dbReference type="PANTHER" id="PTHR43369:SF2">
    <property type="entry name" value="PHOSPHORIBOSYLGLYCINAMIDE FORMYLTRANSFERASE"/>
    <property type="match status" value="1"/>
</dbReference>
<accession>A0ABN2ZAB6</accession>
<comment type="caution">
    <text evidence="10">The sequence shown here is derived from an EMBL/GenBank/DDBJ whole genome shotgun (WGS) entry which is preliminary data.</text>
</comment>
<dbReference type="Gene3D" id="3.40.50.170">
    <property type="entry name" value="Formyl transferase, N-terminal domain"/>
    <property type="match status" value="1"/>
</dbReference>
<evidence type="ECO:0000256" key="1">
    <source>
        <dbReference type="ARBA" id="ARBA00005054"/>
    </source>
</evidence>
<evidence type="ECO:0000256" key="7">
    <source>
        <dbReference type="ARBA" id="ARBA00041682"/>
    </source>
</evidence>
<sequence>MIRVALLSSDEPHARYLEALLAQRFDVRCVVVERGAAKRRRLLTRRRYRDWTAGLYHLARRRLLSRTAYRARYFALAPGASPATCGHTLTDDINAPIVAERLRRAKPDVTVVLNTSIIRTEVLRAAGDTVLNIHGGYLPDYRGRQTMFFPLYENRLDRLGSTIHFVTEKLDAGDIVEVVPVPVRDSDNDETLYCRAERRAIHRLCELLDRLAEGHSLPRAPQDGSGSVYRDRDRTPRHELAVFLKRTLTKGGLANRPLTKGPLTKGPLAKRSLAKLILAACR</sequence>
<name>A0ABN2ZAB6_9ACTN</name>
<protein>
    <recommendedName>
        <fullName evidence="2">phosphoribosylglycinamide formyltransferase 1</fullName>
        <ecNumber evidence="2">2.1.2.2</ecNumber>
    </recommendedName>
    <alternativeName>
        <fullName evidence="7">5'-phosphoribosylglycinamide transformylase</fullName>
    </alternativeName>
    <alternativeName>
        <fullName evidence="6">GAR transformylase</fullName>
    </alternativeName>
</protein>
<evidence type="ECO:0000256" key="5">
    <source>
        <dbReference type="ARBA" id="ARBA00038440"/>
    </source>
</evidence>
<proteinExistence type="inferred from homology"/>
<dbReference type="InterPro" id="IPR002376">
    <property type="entry name" value="Formyl_transf_N"/>
</dbReference>
<evidence type="ECO:0000313" key="11">
    <source>
        <dbReference type="Proteomes" id="UP001422759"/>
    </source>
</evidence>
<evidence type="ECO:0000313" key="10">
    <source>
        <dbReference type="EMBL" id="GAA2139220.1"/>
    </source>
</evidence>
<evidence type="ECO:0000256" key="8">
    <source>
        <dbReference type="ARBA" id="ARBA00047664"/>
    </source>
</evidence>
<dbReference type="SUPFAM" id="SSF53328">
    <property type="entry name" value="Formyltransferase"/>
    <property type="match status" value="1"/>
</dbReference>
<dbReference type="InterPro" id="IPR001555">
    <property type="entry name" value="GART_AS"/>
</dbReference>
<dbReference type="Proteomes" id="UP001422759">
    <property type="component" value="Unassembled WGS sequence"/>
</dbReference>
<keyword evidence="3" id="KW-0808">Transferase</keyword>
<keyword evidence="11" id="KW-1185">Reference proteome</keyword>
<evidence type="ECO:0000256" key="4">
    <source>
        <dbReference type="ARBA" id="ARBA00022755"/>
    </source>
</evidence>
<organism evidence="10 11">
    <name type="scientific">Kitasatospora kazusensis</name>
    <dbReference type="NCBI Taxonomy" id="407974"/>
    <lineage>
        <taxon>Bacteria</taxon>
        <taxon>Bacillati</taxon>
        <taxon>Actinomycetota</taxon>
        <taxon>Actinomycetes</taxon>
        <taxon>Kitasatosporales</taxon>
        <taxon>Streptomycetaceae</taxon>
        <taxon>Kitasatospora</taxon>
    </lineage>
</organism>
<comment type="catalytic activity">
    <reaction evidence="8">
        <text>N(1)-(5-phospho-beta-D-ribosyl)glycinamide + (6R)-10-formyltetrahydrofolate = N(2)-formyl-N(1)-(5-phospho-beta-D-ribosyl)glycinamide + (6S)-5,6,7,8-tetrahydrofolate + H(+)</text>
        <dbReference type="Rhea" id="RHEA:15053"/>
        <dbReference type="ChEBI" id="CHEBI:15378"/>
        <dbReference type="ChEBI" id="CHEBI:57453"/>
        <dbReference type="ChEBI" id="CHEBI:143788"/>
        <dbReference type="ChEBI" id="CHEBI:147286"/>
        <dbReference type="ChEBI" id="CHEBI:195366"/>
        <dbReference type="EC" id="2.1.2.2"/>
    </reaction>
</comment>
<evidence type="ECO:0000256" key="6">
    <source>
        <dbReference type="ARBA" id="ARBA00041324"/>
    </source>
</evidence>
<reference evidence="10 11" key="1">
    <citation type="journal article" date="2019" name="Int. J. Syst. Evol. Microbiol.">
        <title>The Global Catalogue of Microorganisms (GCM) 10K type strain sequencing project: providing services to taxonomists for standard genome sequencing and annotation.</title>
        <authorList>
            <consortium name="The Broad Institute Genomics Platform"/>
            <consortium name="The Broad Institute Genome Sequencing Center for Infectious Disease"/>
            <person name="Wu L."/>
            <person name="Ma J."/>
        </authorList>
    </citation>
    <scope>NUCLEOTIDE SEQUENCE [LARGE SCALE GENOMIC DNA]</scope>
    <source>
        <strain evidence="10 11">JCM 14560</strain>
    </source>
</reference>
<evidence type="ECO:0000256" key="2">
    <source>
        <dbReference type="ARBA" id="ARBA00012254"/>
    </source>
</evidence>
<dbReference type="EC" id="2.1.2.2" evidence="2"/>
<comment type="similarity">
    <text evidence="5">Belongs to the GART family.</text>
</comment>
<gene>
    <name evidence="10" type="ORF">GCM10009760_21200</name>
</gene>
<evidence type="ECO:0000259" key="9">
    <source>
        <dbReference type="Pfam" id="PF00551"/>
    </source>
</evidence>
<dbReference type="RefSeq" id="WP_344463274.1">
    <property type="nucleotide sequence ID" value="NZ_BAAANT010000009.1"/>
</dbReference>
<dbReference type="CDD" id="cd08653">
    <property type="entry name" value="FMT_core_like_3"/>
    <property type="match status" value="1"/>
</dbReference>
<dbReference type="Pfam" id="PF00551">
    <property type="entry name" value="Formyl_trans_N"/>
    <property type="match status" value="1"/>
</dbReference>
<dbReference type="EMBL" id="BAAANT010000009">
    <property type="protein sequence ID" value="GAA2139220.1"/>
    <property type="molecule type" value="Genomic_DNA"/>
</dbReference>
<comment type="pathway">
    <text evidence="1">Purine metabolism; IMP biosynthesis via de novo pathway; N(2)-formyl-N(1)-(5-phospho-D-ribosyl)glycinamide from N(1)-(5-phospho-D-ribosyl)glycinamide (10-formyl THF route): step 1/1.</text>
</comment>
<dbReference type="InterPro" id="IPR036477">
    <property type="entry name" value="Formyl_transf_N_sf"/>
</dbReference>
<dbReference type="PANTHER" id="PTHR43369">
    <property type="entry name" value="PHOSPHORIBOSYLGLYCINAMIDE FORMYLTRANSFERASE"/>
    <property type="match status" value="1"/>
</dbReference>
<evidence type="ECO:0000256" key="3">
    <source>
        <dbReference type="ARBA" id="ARBA00022679"/>
    </source>
</evidence>
<feature type="domain" description="Formyl transferase N-terminal" evidence="9">
    <location>
        <begin position="98"/>
        <end position="198"/>
    </location>
</feature>
<dbReference type="PROSITE" id="PS00373">
    <property type="entry name" value="GART"/>
    <property type="match status" value="1"/>
</dbReference>
<keyword evidence="4" id="KW-0658">Purine biosynthesis</keyword>